<comment type="similarity">
    <text evidence="7">Belongs to the adenylyl cyclase class-4/guanylyl cyclase family.</text>
</comment>
<feature type="compositionally biased region" description="Low complexity" evidence="8">
    <location>
        <begin position="630"/>
        <end position="651"/>
    </location>
</feature>
<feature type="region of interest" description="Disordered" evidence="8">
    <location>
        <begin position="199"/>
        <end position="243"/>
    </location>
</feature>
<dbReference type="Pfam" id="PF00211">
    <property type="entry name" value="Guanylate_cyc"/>
    <property type="match status" value="1"/>
</dbReference>
<evidence type="ECO:0000313" key="11">
    <source>
        <dbReference type="Proteomes" id="UP000650467"/>
    </source>
</evidence>
<comment type="caution">
    <text evidence="10">The sequence shown here is derived from an EMBL/GenBank/DDBJ whole genome shotgun (WGS) entry which is preliminary data.</text>
</comment>
<evidence type="ECO:0000313" key="10">
    <source>
        <dbReference type="EMBL" id="KAG2431110.1"/>
    </source>
</evidence>
<dbReference type="OrthoDB" id="552363at2759"/>
<feature type="region of interest" description="Disordered" evidence="8">
    <location>
        <begin position="518"/>
        <end position="547"/>
    </location>
</feature>
<keyword evidence="5" id="KW-0472">Membrane</keyword>
<dbReference type="InterPro" id="IPR029787">
    <property type="entry name" value="Nucleotide_cyclase"/>
</dbReference>
<feature type="compositionally biased region" description="Gly residues" evidence="8">
    <location>
        <begin position="278"/>
        <end position="288"/>
    </location>
</feature>
<keyword evidence="2" id="KW-0812">Transmembrane</keyword>
<dbReference type="EMBL" id="JAEHOC010000025">
    <property type="protein sequence ID" value="KAG2431110.1"/>
    <property type="molecule type" value="Genomic_DNA"/>
</dbReference>
<evidence type="ECO:0000256" key="1">
    <source>
        <dbReference type="ARBA" id="ARBA00004370"/>
    </source>
</evidence>
<feature type="region of interest" description="Disordered" evidence="8">
    <location>
        <begin position="1159"/>
        <end position="1227"/>
    </location>
</feature>
<proteinExistence type="inferred from homology"/>
<feature type="compositionally biased region" description="Low complexity" evidence="8">
    <location>
        <begin position="160"/>
        <end position="187"/>
    </location>
</feature>
<feature type="region of interest" description="Disordered" evidence="8">
    <location>
        <begin position="128"/>
        <end position="187"/>
    </location>
</feature>
<feature type="region of interest" description="Disordered" evidence="8">
    <location>
        <begin position="1935"/>
        <end position="1972"/>
    </location>
</feature>
<dbReference type="PANTHER" id="PTHR11920:SF335">
    <property type="entry name" value="GUANYLATE CYCLASE"/>
    <property type="match status" value="1"/>
</dbReference>
<dbReference type="Proteomes" id="UP000650467">
    <property type="component" value="Unassembled WGS sequence"/>
</dbReference>
<evidence type="ECO:0000256" key="3">
    <source>
        <dbReference type="ARBA" id="ARBA00022741"/>
    </source>
</evidence>
<feature type="compositionally biased region" description="Basic residues" evidence="8">
    <location>
        <begin position="1937"/>
        <end position="1948"/>
    </location>
</feature>
<comment type="subcellular location">
    <subcellularLocation>
        <location evidence="1">Membrane</location>
    </subcellularLocation>
</comment>
<feature type="compositionally biased region" description="Low complexity" evidence="8">
    <location>
        <begin position="687"/>
        <end position="699"/>
    </location>
</feature>
<name>A0A835VX39_CHLIN</name>
<feature type="region of interest" description="Disordered" evidence="8">
    <location>
        <begin position="2146"/>
        <end position="2167"/>
    </location>
</feature>
<feature type="region of interest" description="Disordered" evidence="8">
    <location>
        <begin position="387"/>
        <end position="430"/>
    </location>
</feature>
<dbReference type="GO" id="GO:0035556">
    <property type="term" value="P:intracellular signal transduction"/>
    <property type="evidence" value="ECO:0007669"/>
    <property type="project" value="InterPro"/>
</dbReference>
<keyword evidence="4" id="KW-1133">Transmembrane helix</keyword>
<feature type="compositionally biased region" description="Low complexity" evidence="8">
    <location>
        <begin position="520"/>
        <end position="535"/>
    </location>
</feature>
<keyword evidence="6 7" id="KW-0456">Lyase</keyword>
<dbReference type="GO" id="GO:0004016">
    <property type="term" value="F:adenylate cyclase activity"/>
    <property type="evidence" value="ECO:0007669"/>
    <property type="project" value="TreeGrafter"/>
</dbReference>
<feature type="region of interest" description="Disordered" evidence="8">
    <location>
        <begin position="1425"/>
        <end position="1454"/>
    </location>
</feature>
<evidence type="ECO:0000259" key="9">
    <source>
        <dbReference type="PROSITE" id="PS50125"/>
    </source>
</evidence>
<feature type="compositionally biased region" description="Low complexity" evidence="8">
    <location>
        <begin position="1733"/>
        <end position="1749"/>
    </location>
</feature>
<evidence type="ECO:0000256" key="7">
    <source>
        <dbReference type="RuleBase" id="RU000405"/>
    </source>
</evidence>
<dbReference type="PROSITE" id="PS00452">
    <property type="entry name" value="GUANYLATE_CYCLASE_1"/>
    <property type="match status" value="1"/>
</dbReference>
<feature type="domain" description="Guanylate cyclase" evidence="9">
    <location>
        <begin position="2273"/>
        <end position="2414"/>
    </location>
</feature>
<reference evidence="10" key="1">
    <citation type="journal article" date="2020" name="bioRxiv">
        <title>Comparative genomics of Chlamydomonas.</title>
        <authorList>
            <person name="Craig R.J."/>
            <person name="Hasan A.R."/>
            <person name="Ness R.W."/>
            <person name="Keightley P.D."/>
        </authorList>
    </citation>
    <scope>NUCLEOTIDE SEQUENCE</scope>
    <source>
        <strain evidence="10">SAG 7.73</strain>
    </source>
</reference>
<feature type="compositionally biased region" description="Polar residues" evidence="8">
    <location>
        <begin position="2158"/>
        <end position="2167"/>
    </location>
</feature>
<evidence type="ECO:0000256" key="4">
    <source>
        <dbReference type="ARBA" id="ARBA00022989"/>
    </source>
</evidence>
<dbReference type="PROSITE" id="PS50125">
    <property type="entry name" value="GUANYLATE_CYCLASE_2"/>
    <property type="match status" value="1"/>
</dbReference>
<feature type="compositionally biased region" description="Low complexity" evidence="8">
    <location>
        <begin position="387"/>
        <end position="398"/>
    </location>
</feature>
<accession>A0A835VX39</accession>
<feature type="region of interest" description="Disordered" evidence="8">
    <location>
        <begin position="1060"/>
        <end position="1087"/>
    </location>
</feature>
<gene>
    <name evidence="10" type="ORF">HXX76_009640</name>
</gene>
<dbReference type="GO" id="GO:0005886">
    <property type="term" value="C:plasma membrane"/>
    <property type="evidence" value="ECO:0007669"/>
    <property type="project" value="TreeGrafter"/>
</dbReference>
<dbReference type="GO" id="GO:0004383">
    <property type="term" value="F:guanylate cyclase activity"/>
    <property type="evidence" value="ECO:0007669"/>
    <property type="project" value="TreeGrafter"/>
</dbReference>
<feature type="compositionally biased region" description="Low complexity" evidence="8">
    <location>
        <begin position="1508"/>
        <end position="1522"/>
    </location>
</feature>
<feature type="region of interest" description="Disordered" evidence="8">
    <location>
        <begin position="1599"/>
        <end position="1757"/>
    </location>
</feature>
<protein>
    <recommendedName>
        <fullName evidence="9">Guanylate cyclase domain-containing protein</fullName>
    </recommendedName>
</protein>
<dbReference type="SUPFAM" id="SSF55073">
    <property type="entry name" value="Nucleotide cyclase"/>
    <property type="match status" value="1"/>
</dbReference>
<evidence type="ECO:0000256" key="5">
    <source>
        <dbReference type="ARBA" id="ARBA00023136"/>
    </source>
</evidence>
<dbReference type="SMART" id="SM00044">
    <property type="entry name" value="CYCc"/>
    <property type="match status" value="1"/>
</dbReference>
<feature type="region of interest" description="Disordered" evidence="8">
    <location>
        <begin position="982"/>
        <end position="1046"/>
    </location>
</feature>
<feature type="region of interest" description="Disordered" evidence="8">
    <location>
        <begin position="1821"/>
        <end position="1862"/>
    </location>
</feature>
<organism evidence="10 11">
    <name type="scientific">Chlamydomonas incerta</name>
    <dbReference type="NCBI Taxonomy" id="51695"/>
    <lineage>
        <taxon>Eukaryota</taxon>
        <taxon>Viridiplantae</taxon>
        <taxon>Chlorophyta</taxon>
        <taxon>core chlorophytes</taxon>
        <taxon>Chlorophyceae</taxon>
        <taxon>CS clade</taxon>
        <taxon>Chlamydomonadales</taxon>
        <taxon>Chlamydomonadaceae</taxon>
        <taxon>Chlamydomonas</taxon>
    </lineage>
</organism>
<dbReference type="CDD" id="cd07302">
    <property type="entry name" value="CHD"/>
    <property type="match status" value="1"/>
</dbReference>
<feature type="compositionally biased region" description="Basic residues" evidence="8">
    <location>
        <begin position="1642"/>
        <end position="1659"/>
    </location>
</feature>
<sequence length="2477" mass="245044">MFSASVVNHTTCGDAPAPARSPSAAWLTLTVQSCDYTPGAFPSSLAKAAAAASGPAVLLRLRLQHAPAGVAAGASASAAGACSSSLQLPRTCHVLHHHHQHQHQPAPLPQPLHASHQLTGIILGSVDRDRSTDLGMGPTEPRCSSPATAPASGPWPPSPAAGFPHGPAALPAPSASVPSAASASPRPVVPWWPRWSRAGAAAPRTPPPLHARQATPKAGRWAERGAGAGAGAEQRPPGEQDGLQQQPLVVAAESDSASGSGSAAPTITAVALAGSGGTGGAGGGGGGSRRLQLKGSGGGSGVAGGGLRVAYQSSASRAYYGDVAGSAAGLAILRILLSSGCPGQGPARPPVAALDELLLQLQSGRTFTMVLPVPRCLADAATAATTTTTTAGSATTAAAGGGSSGAPRPRPPAFSRASTGPAATASSGAQQQSDLFAYPDALPGAAVSGRGLMLDTVGTIGTDDGDGCWGTGPDQREQTAAHMHGIVVPDELERMLLDALMMSSSEGLTGTHRARSLALPHQHAQPQPPQQMQQAGREAGGPGASAEVAEAAAVDCLSTNRRRPNTAGAGAAGPGCGPSRLLAVVASAAAAAPDACDLGVGGGEGTSAAGGAAHGGSPSAQAVPGQQLPGARSFGSGSAAARAAEALDASSTPPWDRESAVPQYARSQQVARGSGVPPAASEPPPVLAGAAKAPAAASACSDGGRGTAVPGSGPGLRATSTPLRSAALWSSRSFTTGGAGCGDASSAGDGAPPGGCAVLPSRPHRAASSLASWTLTAPGSQTTWGDALVPAPPVPPPATQETGCNLAAAAGPLQRDLAPAGLTLQRLLGAAAAAATSRKRDARPRRSASSASLQSGPQADRQLPLATTTAAVVGAPTALAPPPELLVPPGNASDGAAGSAAGKTKVGCEAQGGAQEGLMQASGTPAANGGGRPAPLLVAHNEPGLGGPLEALLRGLPPLGSAASSPSACGREVHNNAGSINAQGSALTADGHSGSARSQLATSPLRRSIGSTKPPLPRDSQQTAAMLSGSRRARVMPSPLSSPSRAALGRNTYCALEEPQQHEQFDSRGQQQTADARAPLHQASSGADAGASVRVDIAADGLQPQALVVRAEGTRNLGPAAAASAPCRPSPPRAVHNYVAIADGLLVCAPESAAAAAGISPGDWCSDGASSPAGDTAADRRHVGNGYTTNDDGDGIEGFPEGGFLDDSDSELSAGGRPLGPSAAGWVTSGGRGGGACAGGMGGGMGMSIGSPLPRHLSCSSPANTAHCSEASLGAWGHGGPPPSGEGMGSPDGLLPGFGRGSFAAAGAAAVSAASAACGVVGATDSSGAGGTGAGGGAGMSLSRPLAPSQRGWSAIHCMVMGSPPAAAAPVATSISLVHEQPPPPPPPPTGAVEGASCSTARNAAPLVAAAAAAGGASLDASPIRGIGGLTPQQAAEPPRHAMSGPLDDEDDDVGGSLAAALFAAAVEGPGGVGQQQQQHHHHHHCHHKSGASAPARNSTRRAPPRHANSSGTPAAAGGAANGLAADSSSALTISGPWTASFQAYAAPCAQENSEGFSLTAAEAVSGQQQRQEMPAAPSNAVLLEPQLQLQLQLAAEPPAAPALSPRRLRGASMPGMAADSSRPPVAPVLQPSRRPSLQPHTQHHQHHPHHPQPRRRPTGRSSTSERLQQLLSSMTELKAAAAAAAAPQSSHSPHEQQTHAYARRPRQSLPSSMRHASGARGAPAHGPDDDTAAALGRRASAAASSSGLMHHSFPHDTDTAVPPASLPVPFLLAGYPAGAAAPPASSTDTVAIVTDAEAPPGGLAAEAVSRHLTRPSSPLVISRSLGLGGGTRTSTRVLPPPSVPSQRHANSGHVPAAAPRPAAFRTFRTRSLIGGGGTQAAMSEGSGASSGGGAASGGIAAAVAGGDGGMASMALASALSSSCSTYGMGMSVTTHSTHHLPRSHHRALQQQPRDPAGRDGPAAEPSALAAAGGLGSCPESACFGTRGLSSAADLPAAATATAGVDGGSVRGPAPPSKASGAHALAPNAAHPTPSAVGGPAALRPQYHKVHFRLLRSAQAAKKAAAEATCCGEAAGTGGGARSDAAAAAAAAASALPRDRCEGSFGLVRAGRSGGGAAGAAAQRARGGAAAGGACSAVSAPDHDAAGAINDSHGGAGDTNSSGAGDSNSAELVLVVTQVDVTEQVEAHQPLVQLLQQEHKVLESIFPRHILEYLTLREGDAPQASSRALSTARGSSCATPAHAAPRSVDRFGIGEAASVERLASLATSHACVTILFTDIVGFTDMCSAATPYEVMCFLNSLYSRFDGLVDIYKVYKVETIGDCYMVAGGLVAYDQDGYKSVIAGEEDPLHAVRVMEFAKAMLRAAREVRMPHNGEPVRLRVGLHSGPVTSGVVGDRMPRFCLFGDTVNVASRMESTCRPGRIHVSAATQARLPNEPWRDLGMTAVKGKGEMRTFEWDADADEPLDGQQLQRVLGLYL</sequence>
<feature type="compositionally biased region" description="Low complexity" evidence="8">
    <location>
        <begin position="1961"/>
        <end position="1972"/>
    </location>
</feature>
<feature type="region of interest" description="Disordered" evidence="8">
    <location>
        <begin position="1470"/>
        <end position="1522"/>
    </location>
</feature>
<feature type="compositionally biased region" description="Basic residues" evidence="8">
    <location>
        <begin position="1479"/>
        <end position="1490"/>
    </location>
</feature>
<dbReference type="GO" id="GO:0000166">
    <property type="term" value="F:nucleotide binding"/>
    <property type="evidence" value="ECO:0007669"/>
    <property type="project" value="UniProtKB-KW"/>
</dbReference>
<dbReference type="PANTHER" id="PTHR11920">
    <property type="entry name" value="GUANYLYL CYCLASE"/>
    <property type="match status" value="1"/>
</dbReference>
<dbReference type="InterPro" id="IPR001054">
    <property type="entry name" value="A/G_cyclase"/>
</dbReference>
<feature type="region of interest" description="Disordered" evidence="8">
    <location>
        <begin position="738"/>
        <end position="760"/>
    </location>
</feature>
<evidence type="ECO:0000256" key="2">
    <source>
        <dbReference type="ARBA" id="ARBA00022692"/>
    </source>
</evidence>
<feature type="region of interest" description="Disordered" evidence="8">
    <location>
        <begin position="1876"/>
        <end position="1897"/>
    </location>
</feature>
<feature type="compositionally biased region" description="Low complexity" evidence="8">
    <location>
        <begin position="607"/>
        <end position="622"/>
    </location>
</feature>
<feature type="compositionally biased region" description="Low complexity" evidence="8">
    <location>
        <begin position="413"/>
        <end position="430"/>
    </location>
</feature>
<dbReference type="GO" id="GO:0007168">
    <property type="term" value="P:receptor guanylyl cyclase signaling pathway"/>
    <property type="evidence" value="ECO:0007669"/>
    <property type="project" value="TreeGrafter"/>
</dbReference>
<dbReference type="InterPro" id="IPR050401">
    <property type="entry name" value="Cyclic_nucleotide_synthase"/>
</dbReference>
<keyword evidence="3" id="KW-0547">Nucleotide-binding</keyword>
<feature type="compositionally biased region" description="Low complexity" evidence="8">
    <location>
        <begin position="742"/>
        <end position="757"/>
    </location>
</feature>
<feature type="region of interest" description="Disordered" evidence="8">
    <location>
        <begin position="835"/>
        <end position="862"/>
    </location>
</feature>
<feature type="region of interest" description="Disordered" evidence="8">
    <location>
        <begin position="607"/>
        <end position="722"/>
    </location>
</feature>
<dbReference type="Gene3D" id="3.30.70.1230">
    <property type="entry name" value="Nucleotide cyclase"/>
    <property type="match status" value="1"/>
</dbReference>
<evidence type="ECO:0000256" key="6">
    <source>
        <dbReference type="ARBA" id="ARBA00023239"/>
    </source>
</evidence>
<dbReference type="InterPro" id="IPR018297">
    <property type="entry name" value="A/G_cyclase_CS"/>
</dbReference>
<feature type="region of interest" description="Disordered" evidence="8">
    <location>
        <begin position="278"/>
        <end position="298"/>
    </location>
</feature>
<feature type="region of interest" description="Disordered" evidence="8">
    <location>
        <begin position="2003"/>
        <end position="2041"/>
    </location>
</feature>
<keyword evidence="11" id="KW-1185">Reference proteome</keyword>
<evidence type="ECO:0000256" key="8">
    <source>
        <dbReference type="SAM" id="MobiDB-lite"/>
    </source>
</evidence>
<dbReference type="GO" id="GO:0001653">
    <property type="term" value="F:peptide receptor activity"/>
    <property type="evidence" value="ECO:0007669"/>
    <property type="project" value="TreeGrafter"/>
</dbReference>